<protein>
    <recommendedName>
        <fullName evidence="4">HTH cro/C1-type domain-containing protein</fullName>
    </recommendedName>
</protein>
<dbReference type="InterPro" id="IPR010982">
    <property type="entry name" value="Lambda_DNA-bd_dom_sf"/>
</dbReference>
<dbReference type="SUPFAM" id="SSF47413">
    <property type="entry name" value="lambda repressor-like DNA-binding domains"/>
    <property type="match status" value="1"/>
</dbReference>
<dbReference type="STRING" id="1343740.M271_26615"/>
<feature type="transmembrane region" description="Helical" evidence="1">
    <location>
        <begin position="69"/>
        <end position="88"/>
    </location>
</feature>
<sequence>MHSHRTASDTIAEQVRRHRQRLGITREQLAAECARLGATELTYGALVNIETGRRKPDGRRRREVTADELLVLGLALAVPPLLLMLPLGGEDTVPTVPAADDRDPYTVWKWWTGEETPTLAGPTDGRHYAEPRQIAETGPRWPAAWAEAAYPASLFPEFERRSEAARRAYLRAETERAKGGETAAQTEYLHRLEELARHINDMSRAGLPIPVLRPDLIQDLKGLDMLHAPDALTPKEDN</sequence>
<dbReference type="GO" id="GO:0003677">
    <property type="term" value="F:DNA binding"/>
    <property type="evidence" value="ECO:0007669"/>
    <property type="project" value="InterPro"/>
</dbReference>
<dbReference type="Gene3D" id="1.10.260.40">
    <property type="entry name" value="lambda repressor-like DNA-binding domains"/>
    <property type="match status" value="1"/>
</dbReference>
<dbReference type="HOGENOM" id="CLU_1165306_0_0_11"/>
<comment type="caution">
    <text evidence="2">The sequence shown here is derived from an EMBL/GenBank/DDBJ whole genome shotgun (WGS) entry which is preliminary data.</text>
</comment>
<keyword evidence="1" id="KW-1133">Transmembrane helix</keyword>
<organism evidence="2 3">
    <name type="scientific">Streptomyces rapamycinicus (strain ATCC 29253 / DSM 41530 / NRRL 5491 / AYB-994)</name>
    <name type="common">Streptomyces hygroscopicus (strain ATCC 29253)</name>
    <dbReference type="NCBI Taxonomy" id="1343740"/>
    <lineage>
        <taxon>Bacteria</taxon>
        <taxon>Bacillati</taxon>
        <taxon>Actinomycetota</taxon>
        <taxon>Actinomycetes</taxon>
        <taxon>Kitasatosporales</taxon>
        <taxon>Streptomycetaceae</taxon>
        <taxon>Streptomyces</taxon>
        <taxon>Streptomyces violaceusniger group</taxon>
    </lineage>
</organism>
<evidence type="ECO:0000256" key="1">
    <source>
        <dbReference type="SAM" id="Phobius"/>
    </source>
</evidence>
<proteinExistence type="predicted"/>
<dbReference type="KEGG" id="src:M271_26615"/>
<evidence type="ECO:0000313" key="2">
    <source>
        <dbReference type="EMBL" id="RLV80106.1"/>
    </source>
</evidence>
<keyword evidence="1" id="KW-0472">Membrane</keyword>
<dbReference type="Proteomes" id="UP000281594">
    <property type="component" value="Unassembled WGS sequence"/>
</dbReference>
<evidence type="ECO:0008006" key="4">
    <source>
        <dbReference type="Google" id="ProtNLM"/>
    </source>
</evidence>
<dbReference type="AlphaFoldDB" id="A0A0A0NL16"/>
<gene>
    <name evidence="2" type="ORF">D3C57_117015</name>
</gene>
<accession>A0A0A0NL16</accession>
<dbReference type="EMBL" id="QYCY01000001">
    <property type="protein sequence ID" value="RLV80106.1"/>
    <property type="molecule type" value="Genomic_DNA"/>
</dbReference>
<reference evidence="2 3" key="1">
    <citation type="journal article" date="2018" name="J. Biol. Chem.">
        <title>Discovery of the actinoplanic acid pathway in Streptomyces rapamycinicus reveals a genetically conserved synergism with rapamycin.</title>
        <authorList>
            <person name="Mrak P."/>
            <person name="Krastel P."/>
            <person name="Pivk Lukancic P."/>
            <person name="Tao J."/>
            <person name="Pistorius D."/>
            <person name="Moore C.M."/>
        </authorList>
    </citation>
    <scope>NUCLEOTIDE SEQUENCE [LARGE SCALE GENOMIC DNA]</scope>
    <source>
        <strain evidence="2 3">NRRL 5491</strain>
    </source>
</reference>
<keyword evidence="1" id="KW-0812">Transmembrane</keyword>
<name>A0A0A0NL16_STRRN</name>
<evidence type="ECO:0000313" key="3">
    <source>
        <dbReference type="Proteomes" id="UP000281594"/>
    </source>
</evidence>